<dbReference type="GO" id="GO:0003677">
    <property type="term" value="F:DNA binding"/>
    <property type="evidence" value="ECO:0007669"/>
    <property type="project" value="InterPro"/>
</dbReference>
<evidence type="ECO:0000256" key="1">
    <source>
        <dbReference type="SAM" id="MobiDB-lite"/>
    </source>
</evidence>
<feature type="compositionally biased region" description="Basic and acidic residues" evidence="1">
    <location>
        <begin position="219"/>
        <end position="228"/>
    </location>
</feature>
<dbReference type="InterPro" id="IPR002686">
    <property type="entry name" value="Transposase_17"/>
</dbReference>
<feature type="region of interest" description="Disordered" evidence="1">
    <location>
        <begin position="205"/>
        <end position="228"/>
    </location>
</feature>
<evidence type="ECO:0000313" key="4">
    <source>
        <dbReference type="Proteomes" id="UP000266426"/>
    </source>
</evidence>
<gene>
    <name evidence="3" type="ORF">C4541_07170</name>
</gene>
<reference evidence="3 4" key="1">
    <citation type="journal article" date="2017" name="ISME J.">
        <title>Energy and carbon metabolisms in a deep terrestrial subsurface fluid microbial community.</title>
        <authorList>
            <person name="Momper L."/>
            <person name="Jungbluth S.P."/>
            <person name="Lee M.D."/>
            <person name="Amend J.P."/>
        </authorList>
    </citation>
    <scope>NUCLEOTIDE SEQUENCE [LARGE SCALE GENOMIC DNA]</scope>
    <source>
        <strain evidence="3">SURF_26</strain>
    </source>
</reference>
<protein>
    <submittedName>
        <fullName evidence="3">Transposase</fullName>
    </submittedName>
</protein>
<dbReference type="Gene3D" id="3.30.70.1290">
    <property type="entry name" value="Transposase IS200-like"/>
    <property type="match status" value="1"/>
</dbReference>
<dbReference type="InterPro" id="IPR036515">
    <property type="entry name" value="Transposase_17_sf"/>
</dbReference>
<comment type="caution">
    <text evidence="3">The sequence shown here is derived from an EMBL/GenBank/DDBJ whole genome shotgun (WGS) entry which is preliminary data.</text>
</comment>
<name>A0A3A4QYD1_9BACT</name>
<dbReference type="EMBL" id="QZJZ01000059">
    <property type="protein sequence ID" value="RJP58890.1"/>
    <property type="molecule type" value="Genomic_DNA"/>
</dbReference>
<dbReference type="GO" id="GO:0004803">
    <property type="term" value="F:transposase activity"/>
    <property type="evidence" value="ECO:0007669"/>
    <property type="project" value="InterPro"/>
</dbReference>
<sequence>MARLARVVAPNYPHHIIQRGNRRQDVFFCDADKELYIDLLRKNASKYGLEVLAYCLMSNHVHLIAIPRNVESLGKGIGETHKWYTATVNRRNNWNGYLWQGRFMSFVLDEKYLQSAIRYVELNPVKAKIVQHAQDYKWSSARAHILGKKDMLCDTSHELVSHIDDWEPYLSEVTAVKDNYNELFEKHSQTGRPLGDDTFMRRIEDITGRPLKKQKPGPKKKELSDVSP</sequence>
<dbReference type="PANTHER" id="PTHR34322">
    <property type="entry name" value="TRANSPOSASE, Y1_TNP DOMAIN-CONTAINING"/>
    <property type="match status" value="1"/>
</dbReference>
<proteinExistence type="predicted"/>
<dbReference type="Proteomes" id="UP000266426">
    <property type="component" value="Unassembled WGS sequence"/>
</dbReference>
<dbReference type="PANTHER" id="PTHR34322:SF2">
    <property type="entry name" value="TRANSPOSASE IS200-LIKE DOMAIN-CONTAINING PROTEIN"/>
    <property type="match status" value="1"/>
</dbReference>
<dbReference type="SMART" id="SM01321">
    <property type="entry name" value="Y1_Tnp"/>
    <property type="match status" value="1"/>
</dbReference>
<evidence type="ECO:0000259" key="2">
    <source>
        <dbReference type="SMART" id="SM01321"/>
    </source>
</evidence>
<dbReference type="SUPFAM" id="SSF143422">
    <property type="entry name" value="Transposase IS200-like"/>
    <property type="match status" value="1"/>
</dbReference>
<evidence type="ECO:0000313" key="3">
    <source>
        <dbReference type="EMBL" id="RJP58890.1"/>
    </source>
</evidence>
<feature type="domain" description="Transposase IS200-like" evidence="2">
    <location>
        <begin position="9"/>
        <end position="123"/>
    </location>
</feature>
<accession>A0A3A4QYD1</accession>
<dbReference type="Pfam" id="PF01797">
    <property type="entry name" value="Y1_Tnp"/>
    <property type="match status" value="1"/>
</dbReference>
<dbReference type="GO" id="GO:0006313">
    <property type="term" value="P:DNA transposition"/>
    <property type="evidence" value="ECO:0007669"/>
    <property type="project" value="InterPro"/>
</dbReference>
<organism evidence="3 4">
    <name type="scientific">Candidatus Auribacter fodinae</name>
    <dbReference type="NCBI Taxonomy" id="2093366"/>
    <lineage>
        <taxon>Bacteria</taxon>
        <taxon>Pseudomonadati</taxon>
        <taxon>Candidatus Auribacterota</taxon>
        <taxon>Candidatus Auribacteria</taxon>
        <taxon>Candidatus Auribacterales</taxon>
        <taxon>Candidatus Auribacteraceae</taxon>
        <taxon>Candidatus Auribacter</taxon>
    </lineage>
</organism>
<dbReference type="AlphaFoldDB" id="A0A3A4QYD1"/>